<dbReference type="FunFam" id="3.80.10.10:FF:000380">
    <property type="entry name" value="Putative inactive leucine-rich repeat receptor-like protein kinase"/>
    <property type="match status" value="1"/>
</dbReference>
<dbReference type="PANTHER" id="PTHR48056">
    <property type="entry name" value="LRR RECEPTOR-LIKE SERINE/THREONINE-PROTEIN KINASE-RELATED"/>
    <property type="match status" value="1"/>
</dbReference>
<keyword evidence="2" id="KW-0433">Leucine-rich repeat</keyword>
<comment type="subcellular location">
    <subcellularLocation>
        <location evidence="1">Membrane</location>
    </subcellularLocation>
</comment>
<dbReference type="Gene3D" id="1.10.510.10">
    <property type="entry name" value="Transferase(Phosphotransferase) domain 1"/>
    <property type="match status" value="1"/>
</dbReference>
<keyword evidence="5 8" id="KW-1133">Transmembrane helix</keyword>
<gene>
    <name evidence="10" type="ORF">SLEP1_g48901</name>
</gene>
<keyword evidence="11" id="KW-1185">Reference proteome</keyword>
<keyword evidence="7" id="KW-0325">Glycoprotein</keyword>
<proteinExistence type="predicted"/>
<dbReference type="Pfam" id="PF13855">
    <property type="entry name" value="LRR_8"/>
    <property type="match status" value="2"/>
</dbReference>
<dbReference type="Pfam" id="PF07714">
    <property type="entry name" value="PK_Tyr_Ser-Thr"/>
    <property type="match status" value="1"/>
</dbReference>
<dbReference type="InterPro" id="IPR001611">
    <property type="entry name" value="Leu-rich_rpt"/>
</dbReference>
<dbReference type="InterPro" id="IPR050647">
    <property type="entry name" value="Plant_LRR-RLKs"/>
</dbReference>
<dbReference type="PROSITE" id="PS50011">
    <property type="entry name" value="PROTEIN_KINASE_DOM"/>
    <property type="match status" value="1"/>
</dbReference>
<dbReference type="SUPFAM" id="SSF52058">
    <property type="entry name" value="L domain-like"/>
    <property type="match status" value="1"/>
</dbReference>
<evidence type="ECO:0000256" key="2">
    <source>
        <dbReference type="ARBA" id="ARBA00022614"/>
    </source>
</evidence>
<accession>A0AAV5LV13</accession>
<dbReference type="SMART" id="SM00369">
    <property type="entry name" value="LRR_TYP"/>
    <property type="match status" value="5"/>
</dbReference>
<name>A0AAV5LV13_9ROSI</name>
<dbReference type="GO" id="GO:0005524">
    <property type="term" value="F:ATP binding"/>
    <property type="evidence" value="ECO:0007669"/>
    <property type="project" value="InterPro"/>
</dbReference>
<evidence type="ECO:0000256" key="7">
    <source>
        <dbReference type="ARBA" id="ARBA00023180"/>
    </source>
</evidence>
<evidence type="ECO:0000256" key="5">
    <source>
        <dbReference type="ARBA" id="ARBA00022989"/>
    </source>
</evidence>
<keyword evidence="3 8" id="KW-0812">Transmembrane</keyword>
<feature type="domain" description="Protein kinase" evidence="9">
    <location>
        <begin position="581"/>
        <end position="849"/>
    </location>
</feature>
<reference evidence="10 11" key="1">
    <citation type="journal article" date="2021" name="Commun. Biol.">
        <title>The genome of Shorea leprosula (Dipterocarpaceae) highlights the ecological relevance of drought in aseasonal tropical rainforests.</title>
        <authorList>
            <person name="Ng K.K.S."/>
            <person name="Kobayashi M.J."/>
            <person name="Fawcett J.A."/>
            <person name="Hatakeyama M."/>
            <person name="Paape T."/>
            <person name="Ng C.H."/>
            <person name="Ang C.C."/>
            <person name="Tnah L.H."/>
            <person name="Lee C.T."/>
            <person name="Nishiyama T."/>
            <person name="Sese J."/>
            <person name="O'Brien M.J."/>
            <person name="Copetti D."/>
            <person name="Mohd Noor M.I."/>
            <person name="Ong R.C."/>
            <person name="Putra M."/>
            <person name="Sireger I.Z."/>
            <person name="Indrioko S."/>
            <person name="Kosugi Y."/>
            <person name="Izuno A."/>
            <person name="Isagi Y."/>
            <person name="Lee S.L."/>
            <person name="Shimizu K.K."/>
        </authorList>
    </citation>
    <scope>NUCLEOTIDE SEQUENCE [LARGE SCALE GENOMIC DNA]</scope>
    <source>
        <strain evidence="10">214</strain>
    </source>
</reference>
<dbReference type="FunFam" id="1.10.510.10:FF:000657">
    <property type="entry name" value="Putative inactive leucine-rich repeat receptor-like protein kinase"/>
    <property type="match status" value="1"/>
</dbReference>
<keyword evidence="6 8" id="KW-0472">Membrane</keyword>
<evidence type="ECO:0000259" key="9">
    <source>
        <dbReference type="PROSITE" id="PS50011"/>
    </source>
</evidence>
<dbReference type="Gene3D" id="3.80.10.10">
    <property type="entry name" value="Ribonuclease Inhibitor"/>
    <property type="match status" value="3"/>
</dbReference>
<dbReference type="GO" id="GO:0033612">
    <property type="term" value="F:receptor serine/threonine kinase binding"/>
    <property type="evidence" value="ECO:0007669"/>
    <property type="project" value="TreeGrafter"/>
</dbReference>
<evidence type="ECO:0000256" key="1">
    <source>
        <dbReference type="ARBA" id="ARBA00004370"/>
    </source>
</evidence>
<sequence length="868" mass="95980">MPLPPLHASNAMARYQNSNNEALSLSLLSLVRPYQLPPSILLVLWSILLNFTHTHRPLFPRLVAGLFVFPEIVCKAKNIGDRKSFVLEVSKASILDCPICLMGNLRSFVLALFSWLFFIQSTYELEAYQTQLLLQLRERLEYPSQLEILDNYNGEICSLSSTAHFSISCQENFVTELKIMGDKLANVNEFNGHSIPGVTLSGSFSIDSFITTLTGLTSLRVLSLVSLGIWGPLPDKIQSLYSLELLDFSSNFMFGSIPPQISTMVKLQMFIIDGNYFNDTIPDSLGSLSNLTVLSLRGNRLKGQFPSSICRVSSLTDIALSHNELSGNLPDLSSLTSLRVLDLRENQLDSELPLMPQGLITVLLAKNSFSGKIPEKIGNLGHLQHLDLSFNHLSGTPPSALFALPNISYLNLASNLLSGSLPKHLTCGSKLGFVDISSNKLIGELPSCLDNFSDERVVKFGWNCLSIDAQQQHKGSYCENVYRRKEFSGRAALIVVTVGAALFLGLWAFGILFLCRRCRSQRTFETHIRQKVEQDTSKTGVSSEVLASARLISEVVKLGTQGAPACRLFSLEELKEATNNFDSTMLMGEGSIGKIYKGRLGNGTYIAVRSLTLLKKLSIQNLKARLDFLSKLQHPHLVSLLGHCIEGGQGHNFSTNKVFLVYEFVPNGHYRMHLSENCPEKVLNWADRLSILIGVAKAVHFLHTSVIPGAFNNHLKTNNILLDEHQIAKLSDYGMSIITEENEKLVAKGEGSKLSQRAKLEDDVYNFGFILLDSLVGPIGTGKEEAFLMNEMASFGSQDGRRKIVDPIVLTTCSQESLSIVVSITRKCISPEPSSRPSFEDVLWNLQYAAQVQTTADADQKSDSTSWL</sequence>
<dbReference type="SUPFAM" id="SSF56112">
    <property type="entry name" value="Protein kinase-like (PK-like)"/>
    <property type="match status" value="1"/>
</dbReference>
<dbReference type="EMBL" id="BPVZ01000149">
    <property type="protein sequence ID" value="GKV41360.1"/>
    <property type="molecule type" value="Genomic_DNA"/>
</dbReference>
<evidence type="ECO:0000256" key="6">
    <source>
        <dbReference type="ARBA" id="ARBA00023136"/>
    </source>
</evidence>
<evidence type="ECO:0000313" key="10">
    <source>
        <dbReference type="EMBL" id="GKV41360.1"/>
    </source>
</evidence>
<dbReference type="InterPro" id="IPR011009">
    <property type="entry name" value="Kinase-like_dom_sf"/>
</dbReference>
<dbReference type="InterPro" id="IPR001245">
    <property type="entry name" value="Ser-Thr/Tyr_kinase_cat_dom"/>
</dbReference>
<dbReference type="InterPro" id="IPR000719">
    <property type="entry name" value="Prot_kinase_dom"/>
</dbReference>
<dbReference type="FunFam" id="3.80.10.10:FF:000155">
    <property type="entry name" value="Putative inactive leucine-rich repeat receptor-like protein kinase"/>
    <property type="match status" value="1"/>
</dbReference>
<dbReference type="GO" id="GO:0016020">
    <property type="term" value="C:membrane"/>
    <property type="evidence" value="ECO:0007669"/>
    <property type="project" value="UniProtKB-SubCell"/>
</dbReference>
<dbReference type="Gene3D" id="3.30.200.20">
    <property type="entry name" value="Phosphorylase Kinase, domain 1"/>
    <property type="match status" value="1"/>
</dbReference>
<dbReference type="AlphaFoldDB" id="A0AAV5LV13"/>
<dbReference type="Proteomes" id="UP001054252">
    <property type="component" value="Unassembled WGS sequence"/>
</dbReference>
<dbReference type="GO" id="GO:0004672">
    <property type="term" value="F:protein kinase activity"/>
    <property type="evidence" value="ECO:0007669"/>
    <property type="project" value="InterPro"/>
</dbReference>
<dbReference type="InterPro" id="IPR003591">
    <property type="entry name" value="Leu-rich_rpt_typical-subtyp"/>
</dbReference>
<evidence type="ECO:0000256" key="3">
    <source>
        <dbReference type="ARBA" id="ARBA00022692"/>
    </source>
</evidence>
<evidence type="ECO:0000256" key="8">
    <source>
        <dbReference type="SAM" id="Phobius"/>
    </source>
</evidence>
<dbReference type="PANTHER" id="PTHR48056:SF71">
    <property type="entry name" value="LEUCINE-RICH REPEAT PROTEIN KINASE FAMILY PROTEIN"/>
    <property type="match status" value="1"/>
</dbReference>
<protein>
    <recommendedName>
        <fullName evidence="9">Protein kinase domain-containing protein</fullName>
    </recommendedName>
</protein>
<feature type="transmembrane region" description="Helical" evidence="8">
    <location>
        <begin position="491"/>
        <end position="514"/>
    </location>
</feature>
<organism evidence="10 11">
    <name type="scientific">Rubroshorea leprosula</name>
    <dbReference type="NCBI Taxonomy" id="152421"/>
    <lineage>
        <taxon>Eukaryota</taxon>
        <taxon>Viridiplantae</taxon>
        <taxon>Streptophyta</taxon>
        <taxon>Embryophyta</taxon>
        <taxon>Tracheophyta</taxon>
        <taxon>Spermatophyta</taxon>
        <taxon>Magnoliopsida</taxon>
        <taxon>eudicotyledons</taxon>
        <taxon>Gunneridae</taxon>
        <taxon>Pentapetalae</taxon>
        <taxon>rosids</taxon>
        <taxon>malvids</taxon>
        <taxon>Malvales</taxon>
        <taxon>Dipterocarpaceae</taxon>
        <taxon>Rubroshorea</taxon>
    </lineage>
</organism>
<dbReference type="PROSITE" id="PS51450">
    <property type="entry name" value="LRR"/>
    <property type="match status" value="1"/>
</dbReference>
<keyword evidence="4" id="KW-0677">Repeat</keyword>
<dbReference type="InterPro" id="IPR032675">
    <property type="entry name" value="LRR_dom_sf"/>
</dbReference>
<comment type="caution">
    <text evidence="10">The sequence shown here is derived from an EMBL/GenBank/DDBJ whole genome shotgun (WGS) entry which is preliminary data.</text>
</comment>
<evidence type="ECO:0000256" key="4">
    <source>
        <dbReference type="ARBA" id="ARBA00022737"/>
    </source>
</evidence>
<evidence type="ECO:0000313" key="11">
    <source>
        <dbReference type="Proteomes" id="UP001054252"/>
    </source>
</evidence>